<dbReference type="InterPro" id="IPR051017">
    <property type="entry name" value="Aldolase-II_Adducin_sf"/>
</dbReference>
<keyword evidence="3" id="KW-1185">Reference proteome</keyword>
<accession>A0A0P1KML3</accession>
<evidence type="ECO:0000259" key="1">
    <source>
        <dbReference type="SMART" id="SM01007"/>
    </source>
</evidence>
<dbReference type="FunFam" id="3.40.225.10:FF:000009">
    <property type="entry name" value="Class II aldolase/adducin N-terminal"/>
    <property type="match status" value="1"/>
</dbReference>
<dbReference type="Pfam" id="PF00596">
    <property type="entry name" value="Aldolase_II"/>
    <property type="match status" value="1"/>
</dbReference>
<name>A0A0P1KML3_9SACH</name>
<dbReference type="SMART" id="SM01007">
    <property type="entry name" value="Aldolase_II"/>
    <property type="match status" value="1"/>
</dbReference>
<dbReference type="InterPro" id="IPR036409">
    <property type="entry name" value="Aldolase_II/adducin_N_sf"/>
</dbReference>
<dbReference type="GO" id="GO:0005856">
    <property type="term" value="C:cytoskeleton"/>
    <property type="evidence" value="ECO:0007669"/>
    <property type="project" value="TreeGrafter"/>
</dbReference>
<dbReference type="EMBL" id="LN890560">
    <property type="protein sequence ID" value="CUS20746.1"/>
    <property type="molecule type" value="Genomic_DNA"/>
</dbReference>
<evidence type="ECO:0000313" key="3">
    <source>
        <dbReference type="Proteomes" id="UP000236544"/>
    </source>
</evidence>
<dbReference type="GO" id="GO:0051015">
    <property type="term" value="F:actin filament binding"/>
    <property type="evidence" value="ECO:0007669"/>
    <property type="project" value="TreeGrafter"/>
</dbReference>
<feature type="domain" description="Class II aldolase/adducin N-terminal" evidence="1">
    <location>
        <begin position="33"/>
        <end position="214"/>
    </location>
</feature>
<dbReference type="PANTHER" id="PTHR10672">
    <property type="entry name" value="ADDUCIN"/>
    <property type="match status" value="1"/>
</dbReference>
<dbReference type="SUPFAM" id="SSF53639">
    <property type="entry name" value="AraD/HMP-PK domain-like"/>
    <property type="match status" value="1"/>
</dbReference>
<dbReference type="OrthoDB" id="3238794at2759"/>
<dbReference type="Gene3D" id="3.40.225.10">
    <property type="entry name" value="Class II aldolase/adducin N-terminal domain"/>
    <property type="match status" value="1"/>
</dbReference>
<evidence type="ECO:0000313" key="2">
    <source>
        <dbReference type="EMBL" id="CUS20746.1"/>
    </source>
</evidence>
<sequence length="270" mass="29622">MSSGNPVSGFPRRGNLKVPVFNSLYEKRLWMLEHMAGALRIFGRNGYNEGSAGHITIVDPVDPTSYWINPSGVHVSMITVRDLDHVNADGEAIGGSKAPFSMPGFKIHYQMHKARPEISSICHAHTFYARTFSVFGKKLGMMSQDSCLVYENHVVMDDYTNIGFDEVEGDKVSSVLGDEMAIILQNHGAMTVGKTVDETGYLLILLDFTCKAQLLADAVAANNDAVEQIIPDKVAKSAFDSISGPSSLYAALQPDYELEVFLSKGDFLQY</sequence>
<organism evidence="2 3">
    <name type="scientific">Lachancea quebecensis</name>
    <dbReference type="NCBI Taxonomy" id="1654605"/>
    <lineage>
        <taxon>Eukaryota</taxon>
        <taxon>Fungi</taxon>
        <taxon>Dikarya</taxon>
        <taxon>Ascomycota</taxon>
        <taxon>Saccharomycotina</taxon>
        <taxon>Saccharomycetes</taxon>
        <taxon>Saccharomycetales</taxon>
        <taxon>Saccharomycetaceae</taxon>
        <taxon>Lachancea</taxon>
    </lineage>
</organism>
<dbReference type="Proteomes" id="UP000236544">
    <property type="component" value="Unassembled WGS sequence"/>
</dbReference>
<dbReference type="AlphaFoldDB" id="A0A0P1KML3"/>
<reference evidence="3" key="1">
    <citation type="submission" date="2015-10" db="EMBL/GenBank/DDBJ databases">
        <authorList>
            <person name="Devillers H."/>
        </authorList>
    </citation>
    <scope>NUCLEOTIDE SEQUENCE [LARGE SCALE GENOMIC DNA]</scope>
</reference>
<dbReference type="PANTHER" id="PTHR10672:SF25">
    <property type="entry name" value="MEIOTICALLY UP-REGULATED GENE 14 PROTEIN"/>
    <property type="match status" value="1"/>
</dbReference>
<proteinExistence type="predicted"/>
<gene>
    <name evidence="2" type="ORF">LAQU0_S01e13740g</name>
</gene>
<dbReference type="InterPro" id="IPR001303">
    <property type="entry name" value="Aldolase_II/adducin_N"/>
</dbReference>
<protein>
    <submittedName>
        <fullName evidence="2">LAQU0S01e13740g1_1</fullName>
    </submittedName>
</protein>